<dbReference type="Proteomes" id="UP001300383">
    <property type="component" value="Unassembled WGS sequence"/>
</dbReference>
<comment type="caution">
    <text evidence="2">The sequence shown here is derived from an EMBL/GenBank/DDBJ whole genome shotgun (WGS) entry which is preliminary data.</text>
</comment>
<feature type="compositionally biased region" description="Basic and acidic residues" evidence="1">
    <location>
        <begin position="501"/>
        <end position="511"/>
    </location>
</feature>
<feature type="region of interest" description="Disordered" evidence="1">
    <location>
        <begin position="482"/>
        <end position="511"/>
    </location>
</feature>
<evidence type="ECO:0000313" key="3">
    <source>
        <dbReference type="Proteomes" id="UP001300383"/>
    </source>
</evidence>
<feature type="compositionally biased region" description="Basic and acidic residues" evidence="1">
    <location>
        <begin position="534"/>
        <end position="569"/>
    </location>
</feature>
<proteinExistence type="predicted"/>
<gene>
    <name evidence="2" type="ORF">QJ036_06980</name>
</gene>
<organism evidence="2 3">
    <name type="scientific">Fusibacillus kribbianus</name>
    <dbReference type="NCBI Taxonomy" id="3044208"/>
    <lineage>
        <taxon>Bacteria</taxon>
        <taxon>Bacillati</taxon>
        <taxon>Bacillota</taxon>
        <taxon>Clostridia</taxon>
        <taxon>Lachnospirales</taxon>
        <taxon>Lachnospiraceae</taxon>
        <taxon>Fusibacillus</taxon>
    </lineage>
</organism>
<dbReference type="RefSeq" id="WP_283230671.1">
    <property type="nucleotide sequence ID" value="NZ_JASGBQ010000009.1"/>
</dbReference>
<feature type="compositionally biased region" description="Basic and acidic residues" evidence="1">
    <location>
        <begin position="349"/>
        <end position="359"/>
    </location>
</feature>
<dbReference type="CDD" id="cd00093">
    <property type="entry name" value="HTH_XRE"/>
    <property type="match status" value="1"/>
</dbReference>
<feature type="compositionally biased region" description="Acidic residues" evidence="1">
    <location>
        <begin position="287"/>
        <end position="315"/>
    </location>
</feature>
<feature type="compositionally biased region" description="Low complexity" evidence="1">
    <location>
        <begin position="115"/>
        <end position="124"/>
    </location>
</feature>
<feature type="region of interest" description="Disordered" evidence="1">
    <location>
        <begin position="332"/>
        <end position="400"/>
    </location>
</feature>
<feature type="compositionally biased region" description="Low complexity" evidence="1">
    <location>
        <begin position="140"/>
        <end position="159"/>
    </location>
</feature>
<accession>A0AAP4BAG5</accession>
<feature type="region of interest" description="Disordered" evidence="1">
    <location>
        <begin position="412"/>
        <end position="452"/>
    </location>
</feature>
<feature type="compositionally biased region" description="Low complexity" evidence="1">
    <location>
        <begin position="212"/>
        <end position="243"/>
    </location>
</feature>
<dbReference type="AlphaFoldDB" id="A0AAP4BAG5"/>
<evidence type="ECO:0000256" key="1">
    <source>
        <dbReference type="SAM" id="MobiDB-lite"/>
    </source>
</evidence>
<dbReference type="InterPro" id="IPR001387">
    <property type="entry name" value="Cro/C1-type_HTH"/>
</dbReference>
<feature type="compositionally biased region" description="Polar residues" evidence="1">
    <location>
        <begin position="104"/>
        <end position="114"/>
    </location>
</feature>
<sequence length="623" mass="68382">MELTFGEQIKIILKRKNMTIRQLAEMIEVQTGKPMSRQNLTQKLNRDNFQEQDMKEIAQALGCFVQISVIDPMEATVASLQALMPQGMEGEETASKAAAAQTVPGLSSGQASRLTASGKTAAGRAGSGSRGAGRLLSERPASTRANARTAAADVPAADGPVPANAAAFVKGPVSGAAFLADENDVDSDVLREIELALMESIQNEMYGGAGRASETAPAEAVPAEEVPSEEAPAQKAAPKEAPSGKAPVEEPVRVNAKWQEEALARWSQEQDELERREDAERLLEPAAVEDEISEPESVEPEFVEPEPVESEEYEAVDSLSWARQKPSVWPMLTVPGEEADPGRRGGSGTERKTGSEEAAKPVVSEDADLETVDPETANPERLDLETIEEEDALYTPEEPDDLEFFDLDELEGGDISGVSRPYTLSRETQPESRGGEAEQESGEISAEELPFGESFASAPYVIPRAPEQEEKKEEGFFVDIPLDELPQRPMDDAEDTVQEYDVPKEPDMEEKIASWDAAVKRRLGRPILMSPEERRVKRAAKEAAARAGAEEEKKKPVPDIDPRTGKEYETNTVKHHPTKPDMLLVYDQEEHMWVEQAERAFTNFQIRKRAMLGKDYEPPVYLD</sequence>
<feature type="compositionally biased region" description="Acidic residues" evidence="1">
    <location>
        <begin position="385"/>
        <end position="400"/>
    </location>
</feature>
<feature type="region of interest" description="Disordered" evidence="1">
    <location>
        <begin position="534"/>
        <end position="575"/>
    </location>
</feature>
<evidence type="ECO:0000313" key="2">
    <source>
        <dbReference type="EMBL" id="MDI9242222.1"/>
    </source>
</evidence>
<keyword evidence="3" id="KW-1185">Reference proteome</keyword>
<feature type="compositionally biased region" description="Basic and acidic residues" evidence="1">
    <location>
        <begin position="247"/>
        <end position="263"/>
    </location>
</feature>
<name>A0AAP4BAG5_9FIRM</name>
<dbReference type="EMBL" id="JASGBQ010000009">
    <property type="protein sequence ID" value="MDI9242222.1"/>
    <property type="molecule type" value="Genomic_DNA"/>
</dbReference>
<feature type="region of interest" description="Disordered" evidence="1">
    <location>
        <begin position="93"/>
        <end position="159"/>
    </location>
</feature>
<reference evidence="2 3" key="1">
    <citation type="submission" date="2023-05" db="EMBL/GenBank/DDBJ databases">
        <title>[ruminococcus] sp. nov., isolated from a pig farm feces dump.</title>
        <authorList>
            <person name="Chang Y.-H."/>
        </authorList>
    </citation>
    <scope>NUCLEOTIDE SEQUENCE [LARGE SCALE GENOMIC DNA]</scope>
    <source>
        <strain evidence="2 3">YH-rum2234</strain>
    </source>
</reference>
<feature type="compositionally biased region" description="Basic and acidic residues" evidence="1">
    <location>
        <begin position="273"/>
        <end position="283"/>
    </location>
</feature>
<protein>
    <submittedName>
        <fullName evidence="2">Uncharacterized protein</fullName>
    </submittedName>
</protein>
<feature type="region of interest" description="Disordered" evidence="1">
    <location>
        <begin position="208"/>
        <end position="319"/>
    </location>
</feature>